<evidence type="ECO:0000313" key="2">
    <source>
        <dbReference type="EMBL" id="VVO43820.1"/>
    </source>
</evidence>
<evidence type="ECO:0000313" key="3">
    <source>
        <dbReference type="Proteomes" id="UP000381093"/>
    </source>
</evidence>
<dbReference type="Proteomes" id="UP000381093">
    <property type="component" value="Unassembled WGS sequence"/>
</dbReference>
<feature type="transmembrane region" description="Helical" evidence="1">
    <location>
        <begin position="36"/>
        <end position="53"/>
    </location>
</feature>
<organism evidence="2 3">
    <name type="scientific">Pseudomonas fluorescens</name>
    <dbReference type="NCBI Taxonomy" id="294"/>
    <lineage>
        <taxon>Bacteria</taxon>
        <taxon>Pseudomonadati</taxon>
        <taxon>Pseudomonadota</taxon>
        <taxon>Gammaproteobacteria</taxon>
        <taxon>Pseudomonadales</taxon>
        <taxon>Pseudomonadaceae</taxon>
        <taxon>Pseudomonas</taxon>
    </lineage>
</organism>
<sequence length="63" mass="6498">MITTGTTIGEITRAITNALPGKSPRVRPIAASVPKIIASTVAAGATMMLFFSARIHSADAKKS</sequence>
<accession>A0A5E7FWY1</accession>
<proteinExistence type="predicted"/>
<dbReference type="AlphaFoldDB" id="A0A5E7FWY1"/>
<gene>
    <name evidence="2" type="ORF">PS710_06289</name>
</gene>
<keyword evidence="1" id="KW-1133">Transmembrane helix</keyword>
<keyword evidence="1" id="KW-0472">Membrane</keyword>
<protein>
    <submittedName>
        <fullName evidence="2">Uncharacterized protein</fullName>
    </submittedName>
</protein>
<name>A0A5E7FWY1_PSEFL</name>
<evidence type="ECO:0000256" key="1">
    <source>
        <dbReference type="SAM" id="Phobius"/>
    </source>
</evidence>
<reference evidence="2 3" key="1">
    <citation type="submission" date="2019-09" db="EMBL/GenBank/DDBJ databases">
        <authorList>
            <person name="Chandra G."/>
            <person name="Truman W A."/>
        </authorList>
    </citation>
    <scope>NUCLEOTIDE SEQUENCE [LARGE SCALE GENOMIC DNA]</scope>
    <source>
        <strain evidence="2">PS710</strain>
    </source>
</reference>
<keyword evidence="1" id="KW-0812">Transmembrane</keyword>
<dbReference type="EMBL" id="CABVHW010000047">
    <property type="protein sequence ID" value="VVO43820.1"/>
    <property type="molecule type" value="Genomic_DNA"/>
</dbReference>